<evidence type="ECO:0000256" key="4">
    <source>
        <dbReference type="ARBA" id="ARBA00023136"/>
    </source>
</evidence>
<feature type="transmembrane region" description="Helical" evidence="6">
    <location>
        <begin position="429"/>
        <end position="450"/>
    </location>
</feature>
<keyword evidence="3 6" id="KW-1133">Transmembrane helix</keyword>
<dbReference type="GO" id="GO:0022857">
    <property type="term" value="F:transmembrane transporter activity"/>
    <property type="evidence" value="ECO:0007669"/>
    <property type="project" value="InterPro"/>
</dbReference>
<dbReference type="PANTHER" id="PTHR24064">
    <property type="entry name" value="SOLUTE CARRIER FAMILY 22 MEMBER"/>
    <property type="match status" value="1"/>
</dbReference>
<feature type="transmembrane region" description="Helical" evidence="6">
    <location>
        <begin position="156"/>
        <end position="176"/>
    </location>
</feature>
<proteinExistence type="predicted"/>
<protein>
    <recommendedName>
        <fullName evidence="8">Major facilitator superfamily (MFS) profile domain-containing protein</fullName>
    </recommendedName>
</protein>
<feature type="transmembrane region" description="Helical" evidence="6">
    <location>
        <begin position="217"/>
        <end position="237"/>
    </location>
</feature>
<feature type="transmembrane region" description="Helical" evidence="6">
    <location>
        <begin position="305"/>
        <end position="323"/>
    </location>
</feature>
<dbReference type="InterPro" id="IPR005828">
    <property type="entry name" value="MFS_sugar_transport-like"/>
</dbReference>
<dbReference type="GO" id="GO:0016020">
    <property type="term" value="C:membrane"/>
    <property type="evidence" value="ECO:0007669"/>
    <property type="project" value="UniProtKB-SubCell"/>
</dbReference>
<gene>
    <name evidence="7" type="ORF">GSOID_T00027023001</name>
</gene>
<evidence type="ECO:0000256" key="2">
    <source>
        <dbReference type="ARBA" id="ARBA00022692"/>
    </source>
</evidence>
<feature type="compositionally biased region" description="Basic and acidic residues" evidence="5">
    <location>
        <begin position="507"/>
        <end position="518"/>
    </location>
</feature>
<feature type="transmembrane region" description="Helical" evidence="6">
    <location>
        <begin position="128"/>
        <end position="150"/>
    </location>
</feature>
<keyword evidence="2 6" id="KW-0812">Transmembrane</keyword>
<evidence type="ECO:0000256" key="6">
    <source>
        <dbReference type="SAM" id="Phobius"/>
    </source>
</evidence>
<dbReference type="Gene3D" id="1.20.1250.20">
    <property type="entry name" value="MFS general substrate transporter like domains"/>
    <property type="match status" value="1"/>
</dbReference>
<dbReference type="SUPFAM" id="SSF103473">
    <property type="entry name" value="MFS general substrate transporter"/>
    <property type="match status" value="1"/>
</dbReference>
<reference evidence="7" key="1">
    <citation type="journal article" date="2010" name="Science">
        <title>Plasticity of animal genome architecture unmasked by rapid evolution of a pelagic tunicate.</title>
        <authorList>
            <person name="Denoeud F."/>
            <person name="Henriet S."/>
            <person name="Mungpakdee S."/>
            <person name="Aury J.M."/>
            <person name="Da Silva C."/>
            <person name="Brinkmann H."/>
            <person name="Mikhaleva J."/>
            <person name="Olsen L.C."/>
            <person name="Jubin C."/>
            <person name="Canestro C."/>
            <person name="Bouquet J.M."/>
            <person name="Danks G."/>
            <person name="Poulain J."/>
            <person name="Campsteijn C."/>
            <person name="Adamski M."/>
            <person name="Cross I."/>
            <person name="Yadetie F."/>
            <person name="Muffato M."/>
            <person name="Louis A."/>
            <person name="Butcher S."/>
            <person name="Tsagkogeorga G."/>
            <person name="Konrad A."/>
            <person name="Singh S."/>
            <person name="Jensen M.F."/>
            <person name="Cong E.H."/>
            <person name="Eikeseth-Otteraa H."/>
            <person name="Noel B."/>
            <person name="Anthouard V."/>
            <person name="Porcel B.M."/>
            <person name="Kachouri-Lafond R."/>
            <person name="Nishino A."/>
            <person name="Ugolini M."/>
            <person name="Chourrout P."/>
            <person name="Nishida H."/>
            <person name="Aasland R."/>
            <person name="Huzurbazar S."/>
            <person name="Westhof E."/>
            <person name="Delsuc F."/>
            <person name="Lehrach H."/>
            <person name="Reinhardt R."/>
            <person name="Weissenbach J."/>
            <person name="Roy S.W."/>
            <person name="Artiguenave F."/>
            <person name="Postlethwait J.H."/>
            <person name="Manak J.R."/>
            <person name="Thompson E.M."/>
            <person name="Jaillon O."/>
            <person name="Du Pasquier L."/>
            <person name="Boudinot P."/>
            <person name="Liberles D.A."/>
            <person name="Volff J.N."/>
            <person name="Philippe H."/>
            <person name="Lenhard B."/>
            <person name="Roest Crollius H."/>
            <person name="Wincker P."/>
            <person name="Chourrout D."/>
        </authorList>
    </citation>
    <scope>NUCLEOTIDE SEQUENCE [LARGE SCALE GENOMIC DNA]</scope>
</reference>
<feature type="transmembrane region" description="Helical" evidence="6">
    <location>
        <begin position="97"/>
        <end position="116"/>
    </location>
</feature>
<dbReference type="Pfam" id="PF00083">
    <property type="entry name" value="Sugar_tr"/>
    <property type="match status" value="1"/>
</dbReference>
<feature type="transmembrane region" description="Helical" evidence="6">
    <location>
        <begin position="398"/>
        <end position="417"/>
    </location>
</feature>
<feature type="transmembrane region" description="Helical" evidence="6">
    <location>
        <begin position="343"/>
        <end position="360"/>
    </location>
</feature>
<sequence length="536" mass="60112">MARFYQLEFIFSTRRNSDARRSLMMLLSNVSISPSSNCKVYSHERSESCSNSSLEIDSQCFEINKTQEEACQEFVFDLDLIYYTISIENNLVCNRNWVNKFITTLTMIGLVIGPTFSGSVSDKIGRTLCIIIFSFITFGFALTCGCLGTYHWGVFAVFRTLSVIGSAGVGVTYFVLVMETIGPKYRPICGLLYISTTIGLGTIMLTFVVAFLKNWEYAQFFMAFTAIFVGFAARICSETPRWLYSVKKSEEAREALQRMAKWQGYRIDSAQFEAFEKNMKDDDKRSAEESEQNKKNIKDLIASPFIRKVTIILMLNQFVRGIINYGFLFNIGSLKGNIFTNNIFNNLMGIPAFVICACLINTRLGRIGNFIWTLYLAGLSSFLIFFGHLFELPLLVNISSYVGMFASTAATSVGYVYTAEVYPTDVRNVGVGCCSSFAMFGALLSPSLAILEDYVWWFPSLFNGVIAVIAGSLSFMLPETIGNPMTATTEEFTALYGKRSSKEIVEKYTKKEESDSKNGRHANGSLENPSFKDSEL</sequence>
<evidence type="ECO:0000256" key="1">
    <source>
        <dbReference type="ARBA" id="ARBA00004141"/>
    </source>
</evidence>
<dbReference type="InterPro" id="IPR036259">
    <property type="entry name" value="MFS_trans_sf"/>
</dbReference>
<keyword evidence="4 6" id="KW-0472">Membrane</keyword>
<feature type="region of interest" description="Disordered" evidence="5">
    <location>
        <begin position="507"/>
        <end position="536"/>
    </location>
</feature>
<evidence type="ECO:0000256" key="5">
    <source>
        <dbReference type="SAM" id="MobiDB-lite"/>
    </source>
</evidence>
<dbReference type="Proteomes" id="UP000011014">
    <property type="component" value="Unassembled WGS sequence"/>
</dbReference>
<comment type="subcellular location">
    <subcellularLocation>
        <location evidence="1">Membrane</location>
        <topology evidence="1">Multi-pass membrane protein</topology>
    </subcellularLocation>
</comment>
<dbReference type="AlphaFoldDB" id="E4YIA7"/>
<evidence type="ECO:0000256" key="3">
    <source>
        <dbReference type="ARBA" id="ARBA00022989"/>
    </source>
</evidence>
<feature type="transmembrane region" description="Helical" evidence="6">
    <location>
        <begin position="188"/>
        <end position="211"/>
    </location>
</feature>
<feature type="transmembrane region" description="Helical" evidence="6">
    <location>
        <begin position="456"/>
        <end position="477"/>
    </location>
</feature>
<name>E4YIA7_OIKDI</name>
<evidence type="ECO:0000313" key="7">
    <source>
        <dbReference type="EMBL" id="CBY35218.1"/>
    </source>
</evidence>
<organism evidence="7">
    <name type="scientific">Oikopleura dioica</name>
    <name type="common">Tunicate</name>
    <dbReference type="NCBI Taxonomy" id="34765"/>
    <lineage>
        <taxon>Eukaryota</taxon>
        <taxon>Metazoa</taxon>
        <taxon>Chordata</taxon>
        <taxon>Tunicata</taxon>
        <taxon>Appendicularia</taxon>
        <taxon>Copelata</taxon>
        <taxon>Oikopleuridae</taxon>
        <taxon>Oikopleura</taxon>
    </lineage>
</organism>
<evidence type="ECO:0008006" key="8">
    <source>
        <dbReference type="Google" id="ProtNLM"/>
    </source>
</evidence>
<accession>E4YIA7</accession>
<feature type="transmembrane region" description="Helical" evidence="6">
    <location>
        <begin position="367"/>
        <end position="386"/>
    </location>
</feature>
<dbReference type="EMBL" id="FN654601">
    <property type="protein sequence ID" value="CBY35218.1"/>
    <property type="molecule type" value="Genomic_DNA"/>
</dbReference>